<evidence type="ECO:0000313" key="2">
    <source>
        <dbReference type="EMBL" id="CAE0288807.1"/>
    </source>
</evidence>
<feature type="compositionally biased region" description="Polar residues" evidence="1">
    <location>
        <begin position="27"/>
        <end position="42"/>
    </location>
</feature>
<protein>
    <submittedName>
        <fullName evidence="2">Uncharacterized protein</fullName>
    </submittedName>
</protein>
<sequence length="846" mass="87918">MKKSVSMYGRVTPQKKTEAKPTGRPAQKSSAGLGNGVGSITPSAAAKDRRSPVVTDQTIATNSVIQAANDPKIKELVIKQQMMDRKQRESMEKKRPRGDLLTGAFLSLEHSGGFASSGHHSSHSGQFFYKHSSFDETSPAAGDHHFEGDRGFVRYPPSSPEVHHPSYAPHVGATPGSFTETVVQTDSGSAQLDDVNSELTADAGYMSMQKCPAAPVSRMEGIPSAGVSPLNGMASSPSMPMHMYMDLNASLLHDTHNGAGYSGTKLSPHHSGVYGSHLPPPPPLTLPQASHAPSTGNGHIPTRVHTAYEAATAGSAPALGMVHPDGHAVMPSLPDPKELDDSALQAFYFKFLLEMETRGLHSMSLNSSSAAQNPANERAVPMSLSSSSSCMGGVIPPPISTGVNGIPTVGNTTRTPSPALAASPGSQHSFLAMQMAEQERTTSTTSNANTPRAGASAGIAAAKTAPTTAHTTVPNATIPANPADIRKHVKRSKSGGSEASFYPNSLFPGGVAPVNGASMPPAGSSGRRTPSSPMVNRYLHSSGEGGFMEPEDVELRNAFGHSRYPGSPSNLQYSGPSPSYLSSNAPATSYLAQHHSLSQANGHSGFAAGNHSHGTTPTGSAPAVPQVTTATATSTTQGRSASRCSGVAPPLAYDGREDLLDLRPAVRNNCLSTLPPTYSQYMHTAPVPASNAPHTTTNEPAVVNRSVVLKAPKFVRKLQEGMLLGMTGNAGRDDDGSSQGDASSASSRGARGVNAQSQGLAQGQSQPPKSAHQLSSNRDLRATAHANQHDNSVDAVLAAGGLDQLLLPARALIRGGSLISDNHSAFSHGSMSSLRSNGKKSPKTRQ</sequence>
<accession>A0A7S3H9E9</accession>
<feature type="region of interest" description="Disordered" evidence="1">
    <location>
        <begin position="823"/>
        <end position="846"/>
    </location>
</feature>
<reference evidence="2" key="1">
    <citation type="submission" date="2021-01" db="EMBL/GenBank/DDBJ databases">
        <authorList>
            <person name="Corre E."/>
            <person name="Pelletier E."/>
            <person name="Niang G."/>
            <person name="Scheremetjew M."/>
            <person name="Finn R."/>
            <person name="Kale V."/>
            <person name="Holt S."/>
            <person name="Cochrane G."/>
            <person name="Meng A."/>
            <person name="Brown T."/>
            <person name="Cohen L."/>
        </authorList>
    </citation>
    <scope>NUCLEOTIDE SEQUENCE</scope>
    <source>
        <strain evidence="2">CCAP 955/1</strain>
    </source>
</reference>
<feature type="region of interest" description="Disordered" evidence="1">
    <location>
        <begin position="1"/>
        <end position="54"/>
    </location>
</feature>
<feature type="compositionally biased region" description="Low complexity" evidence="1">
    <location>
        <begin position="737"/>
        <end position="768"/>
    </location>
</feature>
<feature type="compositionally biased region" description="Polar residues" evidence="1">
    <location>
        <begin position="823"/>
        <end position="836"/>
    </location>
</feature>
<feature type="compositionally biased region" description="Basic residues" evidence="1">
    <location>
        <begin position="837"/>
        <end position="846"/>
    </location>
</feature>
<feature type="region of interest" description="Disordered" evidence="1">
    <location>
        <begin position="517"/>
        <end position="549"/>
    </location>
</feature>
<feature type="region of interest" description="Disordered" evidence="1">
    <location>
        <begin position="725"/>
        <end position="777"/>
    </location>
</feature>
<dbReference type="EMBL" id="HBIC01034664">
    <property type="protein sequence ID" value="CAE0288807.1"/>
    <property type="molecule type" value="Transcribed_RNA"/>
</dbReference>
<name>A0A7S3H9E9_9STRA</name>
<feature type="compositionally biased region" description="Low complexity" evidence="1">
    <location>
        <begin position="620"/>
        <end position="637"/>
    </location>
</feature>
<gene>
    <name evidence="2" type="ORF">SELO1098_LOCUS17650</name>
</gene>
<dbReference type="AlphaFoldDB" id="A0A7S3H9E9"/>
<feature type="region of interest" description="Disordered" evidence="1">
    <location>
        <begin position="601"/>
        <end position="649"/>
    </location>
</feature>
<organism evidence="2">
    <name type="scientific">Spumella elongata</name>
    <dbReference type="NCBI Taxonomy" id="89044"/>
    <lineage>
        <taxon>Eukaryota</taxon>
        <taxon>Sar</taxon>
        <taxon>Stramenopiles</taxon>
        <taxon>Ochrophyta</taxon>
        <taxon>Chrysophyceae</taxon>
        <taxon>Chromulinales</taxon>
        <taxon>Chromulinaceae</taxon>
        <taxon>Spumella</taxon>
    </lineage>
</organism>
<evidence type="ECO:0000256" key="1">
    <source>
        <dbReference type="SAM" id="MobiDB-lite"/>
    </source>
</evidence>
<proteinExistence type="predicted"/>